<feature type="region of interest" description="Disordered" evidence="4">
    <location>
        <begin position="441"/>
        <end position="475"/>
    </location>
</feature>
<feature type="compositionally biased region" description="Basic residues" evidence="4">
    <location>
        <begin position="752"/>
        <end position="762"/>
    </location>
</feature>
<protein>
    <recommendedName>
        <fullName evidence="5">C2H2-type domain-containing protein</fullName>
    </recommendedName>
</protein>
<dbReference type="PROSITE" id="PS00028">
    <property type="entry name" value="ZINC_FINGER_C2H2_1"/>
    <property type="match status" value="1"/>
</dbReference>
<dbReference type="AlphaFoldDB" id="A0AAY4EN55"/>
<feature type="region of interest" description="Disordered" evidence="4">
    <location>
        <begin position="852"/>
        <end position="871"/>
    </location>
</feature>
<feature type="compositionally biased region" description="Basic and acidic residues" evidence="4">
    <location>
        <begin position="608"/>
        <end position="619"/>
    </location>
</feature>
<feature type="compositionally biased region" description="Polar residues" evidence="4">
    <location>
        <begin position="314"/>
        <end position="330"/>
    </location>
</feature>
<dbReference type="InterPro" id="IPR036236">
    <property type="entry name" value="Znf_C2H2_sf"/>
</dbReference>
<feature type="region of interest" description="Disordered" evidence="4">
    <location>
        <begin position="532"/>
        <end position="564"/>
    </location>
</feature>
<dbReference type="GO" id="GO:0008270">
    <property type="term" value="F:zinc ion binding"/>
    <property type="evidence" value="ECO:0007669"/>
    <property type="project" value="UniProtKB-KW"/>
</dbReference>
<reference evidence="6" key="3">
    <citation type="submission" date="2025-09" db="UniProtKB">
        <authorList>
            <consortium name="Ensembl"/>
        </authorList>
    </citation>
    <scope>IDENTIFICATION</scope>
</reference>
<dbReference type="InterPro" id="IPR013087">
    <property type="entry name" value="Znf_C2H2_type"/>
</dbReference>
<feature type="compositionally biased region" description="Basic and acidic residues" evidence="4">
    <location>
        <begin position="911"/>
        <end position="921"/>
    </location>
</feature>
<dbReference type="PANTHER" id="PTHR17614">
    <property type="entry name" value="ZINC FINGER-CONTAINING"/>
    <property type="match status" value="1"/>
</dbReference>
<dbReference type="SUPFAM" id="SSF57667">
    <property type="entry name" value="beta-beta-alpha zinc fingers"/>
    <property type="match status" value="1"/>
</dbReference>
<feature type="region of interest" description="Disordered" evidence="4">
    <location>
        <begin position="911"/>
        <end position="932"/>
    </location>
</feature>
<feature type="compositionally biased region" description="Basic and acidic residues" evidence="4">
    <location>
        <begin position="350"/>
        <end position="375"/>
    </location>
</feature>
<evidence type="ECO:0000256" key="4">
    <source>
        <dbReference type="SAM" id="MobiDB-lite"/>
    </source>
</evidence>
<keyword evidence="1" id="KW-0479">Metal-binding</keyword>
<dbReference type="GO" id="GO:0005634">
    <property type="term" value="C:nucleus"/>
    <property type="evidence" value="ECO:0007669"/>
    <property type="project" value="TreeGrafter"/>
</dbReference>
<keyword evidence="7" id="KW-1185">Reference proteome</keyword>
<feature type="region of interest" description="Disordered" evidence="4">
    <location>
        <begin position="709"/>
        <end position="841"/>
    </location>
</feature>
<evidence type="ECO:0000256" key="2">
    <source>
        <dbReference type="ARBA" id="ARBA00022771"/>
    </source>
</evidence>
<evidence type="ECO:0000259" key="5">
    <source>
        <dbReference type="PROSITE" id="PS00028"/>
    </source>
</evidence>
<keyword evidence="2" id="KW-0863">Zinc-finger</keyword>
<dbReference type="Proteomes" id="UP000694580">
    <property type="component" value="Chromosome 9"/>
</dbReference>
<dbReference type="GeneID" id="114797477"/>
<dbReference type="InterPro" id="IPR052445">
    <property type="entry name" value="ZnF-G_patch_domain"/>
</dbReference>
<dbReference type="Ensembl" id="ENSDCDT00010069788.1">
    <property type="protein sequence ID" value="ENSDCDP00010059077.1"/>
    <property type="gene ID" value="ENSDCDG00010033099.1"/>
</dbReference>
<evidence type="ECO:0000256" key="3">
    <source>
        <dbReference type="ARBA" id="ARBA00022833"/>
    </source>
</evidence>
<feature type="region of interest" description="Disordered" evidence="4">
    <location>
        <begin position="163"/>
        <end position="185"/>
    </location>
</feature>
<gene>
    <name evidence="6" type="primary">ZNF804A</name>
</gene>
<feature type="compositionally biased region" description="Basic residues" evidence="4">
    <location>
        <begin position="532"/>
        <end position="553"/>
    </location>
</feature>
<proteinExistence type="predicted"/>
<keyword evidence="3" id="KW-0862">Zinc</keyword>
<reference evidence="6" key="2">
    <citation type="submission" date="2025-08" db="UniProtKB">
        <authorList>
            <consortium name="Ensembl"/>
        </authorList>
    </citation>
    <scope>IDENTIFICATION</scope>
</reference>
<feature type="compositionally biased region" description="Basic and acidic residues" evidence="4">
    <location>
        <begin position="554"/>
        <end position="564"/>
    </location>
</feature>
<feature type="region of interest" description="Disordered" evidence="4">
    <location>
        <begin position="313"/>
        <end position="405"/>
    </location>
</feature>
<name>A0AAY4EN55_9TELE</name>
<reference evidence="6 7" key="1">
    <citation type="submission" date="2020-06" db="EMBL/GenBank/DDBJ databases">
        <authorList>
            <consortium name="Wellcome Sanger Institute Data Sharing"/>
        </authorList>
    </citation>
    <scope>NUCLEOTIDE SEQUENCE [LARGE SCALE GENOMIC DNA]</scope>
</reference>
<sequence>MACYYIVISSTHLSNGHFRNIKGVFRGPLSKNGNKNLDYAEKGKTLAKALEDLKANFYCELCDKQYYKHQEFDNHINSYDHAHKQRLKELKQREFARNVASKSRKDERKQERALRRLHQLAEQRREVQCAPGSGPMFKSTTVAVEAGFMDTCCDGVPEDVPSSAVLDTGGQSHGSSSNPGLGGKQSLWSFAGKSKKQGSRRKIAFSFSFPKRASVKLESSAPLFCENAEEASMERSCRQRLRAPLLELDLPRSPGTEKVLNCEETVYCTGAQQATFSPKSVSGGSQGSPAGRESPLPASNLCALLVYSEDAASPSVSQTPSSPFGLSQSDLPLDSESSVESCSADSQPQGKEESTGQTVPKDRSHSAEKDGHGDDGFSGLQGEEGLTEKSSFTKPSQPFFSVRSRDGSTVFQWPSEMIAFTKTEPSLSYSCNPLHFDFKTSQSRATSNPQAENENKADHKSSVRSASTSPVKHNKLVPMSLDNGLVKVRSCYQSSSDTEGCFRLKMHGRCRNTKDWGNNKTRPEGKLKVRDRRHYRSRNKKKRRRRRRRRRVRHQETDRNKSDTEKCKKFLRRSECWEGLDSQFKATTSQQALPLEKSKQSAQNQDEDGSRAPVEERVGNWRREAAGGVNGPAGCLRLDDETLPDGEKVLGSDGSDSAAPSLLRRDVAGHCASCGRDAAGSDAVSLDNLPLCAGDDCKGLRRIQRLKRRRSASLNDVDAVGSEPGPGLHWRPSSGQPSREGSADESSSCSHDRRRKRQKRACALRSPSDCHGEVPLASSGVGNVRVGSIVDPSVKSPRDSSSGAHKRPDSPGFLDGCVDDRQTESPIIDPPSQPEVGDAGCTGTPCQTLQCGQAVPPSQPLSPTNSDTNESDGIHVIALSADDAVKEPGTEAAVAAQVCLLDLREIALQRSDRASQDKSSEHGPPSQPQRFHLVARNEEDKVDREGFHRTTSSPFHPASCFHPTEGMERHCLLHIHPHRQVLHQQVFPTKLKPVLSGPHLPVSSSMLHPVHLPSSIASGSITIRHTILQHHAAFLPPQPPLFSQVLPITRLPLGAEICPPAAPHFVSPPQVSVVAPPSLHPVAVPFHALPRPAVFPPMLAPHPTVIPLQPLF</sequence>
<accession>A0AAY4EN55</accession>
<dbReference type="GeneTree" id="ENSGT00940000160909"/>
<feature type="region of interest" description="Disordered" evidence="4">
    <location>
        <begin position="588"/>
        <end position="619"/>
    </location>
</feature>
<dbReference type="RefSeq" id="XP_028848274.1">
    <property type="nucleotide sequence ID" value="XM_028992441.1"/>
</dbReference>
<evidence type="ECO:0000256" key="1">
    <source>
        <dbReference type="ARBA" id="ARBA00022723"/>
    </source>
</evidence>
<feature type="domain" description="C2H2-type" evidence="5">
    <location>
        <begin position="59"/>
        <end position="81"/>
    </location>
</feature>
<feature type="compositionally biased region" description="Polar residues" evidence="4">
    <location>
        <begin position="388"/>
        <end position="399"/>
    </location>
</feature>
<organism evidence="6 7">
    <name type="scientific">Denticeps clupeoides</name>
    <name type="common">denticle herring</name>
    <dbReference type="NCBI Taxonomy" id="299321"/>
    <lineage>
        <taxon>Eukaryota</taxon>
        <taxon>Metazoa</taxon>
        <taxon>Chordata</taxon>
        <taxon>Craniata</taxon>
        <taxon>Vertebrata</taxon>
        <taxon>Euteleostomi</taxon>
        <taxon>Actinopterygii</taxon>
        <taxon>Neopterygii</taxon>
        <taxon>Teleostei</taxon>
        <taxon>Clupei</taxon>
        <taxon>Clupeiformes</taxon>
        <taxon>Denticipitoidei</taxon>
        <taxon>Denticipitidae</taxon>
        <taxon>Denticeps</taxon>
    </lineage>
</organism>
<dbReference type="PANTHER" id="PTHR17614:SF13">
    <property type="entry name" value="ZINC FINGER PROTEIN 804A"/>
    <property type="match status" value="1"/>
</dbReference>
<evidence type="ECO:0000313" key="7">
    <source>
        <dbReference type="Proteomes" id="UP000694580"/>
    </source>
</evidence>
<feature type="compositionally biased region" description="Polar residues" evidence="4">
    <location>
        <begin position="441"/>
        <end position="452"/>
    </location>
</feature>
<feature type="compositionally biased region" description="Polar residues" evidence="4">
    <location>
        <begin position="733"/>
        <end position="749"/>
    </location>
</feature>
<evidence type="ECO:0000313" key="6">
    <source>
        <dbReference type="Ensembl" id="ENSDCDP00010059077.1"/>
    </source>
</evidence>
<feature type="region of interest" description="Disordered" evidence="4">
    <location>
        <begin position="276"/>
        <end position="295"/>
    </location>
</feature>
<feature type="compositionally biased region" description="Polar residues" evidence="4">
    <location>
        <begin position="169"/>
        <end position="179"/>
    </location>
</feature>
<feature type="compositionally biased region" description="Low complexity" evidence="4">
    <location>
        <begin position="334"/>
        <end position="346"/>
    </location>
</feature>